<proteinExistence type="inferred from homology"/>
<evidence type="ECO:0000256" key="5">
    <source>
        <dbReference type="ARBA" id="ARBA00022723"/>
    </source>
</evidence>
<dbReference type="GO" id="GO:0030288">
    <property type="term" value="C:outer membrane-bounded periplasmic space"/>
    <property type="evidence" value="ECO:0007669"/>
    <property type="project" value="TreeGrafter"/>
</dbReference>
<organism evidence="12 13">
    <name type="scientific">Berryella wangjianweii</name>
    <dbReference type="NCBI Taxonomy" id="2734634"/>
    <lineage>
        <taxon>Bacteria</taxon>
        <taxon>Bacillati</taxon>
        <taxon>Actinomycetota</taxon>
        <taxon>Coriobacteriia</taxon>
        <taxon>Eggerthellales</taxon>
        <taxon>Eggerthellaceae</taxon>
        <taxon>Berryella</taxon>
    </lineage>
</organism>
<evidence type="ECO:0000256" key="9">
    <source>
        <dbReference type="ARBA" id="ARBA00023004"/>
    </source>
</evidence>
<protein>
    <recommendedName>
        <fullName evidence="3">nitrite reductase (cytochrome; ammonia-forming)</fullName>
        <ecNumber evidence="3">1.7.2.2</ecNumber>
    </recommendedName>
</protein>
<dbReference type="SUPFAM" id="SSF48695">
    <property type="entry name" value="Multiheme cytochromes"/>
    <property type="match status" value="1"/>
</dbReference>
<evidence type="ECO:0000256" key="3">
    <source>
        <dbReference type="ARBA" id="ARBA00011887"/>
    </source>
</evidence>
<keyword evidence="13" id="KW-1185">Reference proteome</keyword>
<dbReference type="InterPro" id="IPR003321">
    <property type="entry name" value="Cyt_c552"/>
</dbReference>
<evidence type="ECO:0000256" key="4">
    <source>
        <dbReference type="ARBA" id="ARBA00022617"/>
    </source>
</evidence>
<gene>
    <name evidence="12" type="ORF">HLV38_05420</name>
</gene>
<evidence type="ECO:0000256" key="8">
    <source>
        <dbReference type="ARBA" id="ARBA00023002"/>
    </source>
</evidence>
<keyword evidence="6" id="KW-0732">Signal</keyword>
<keyword evidence="8" id="KW-0560">Oxidoreductase</keyword>
<keyword evidence="7" id="KW-0106">Calcium</keyword>
<dbReference type="GO" id="GO:0019645">
    <property type="term" value="P:anaerobic electron transport chain"/>
    <property type="evidence" value="ECO:0007669"/>
    <property type="project" value="TreeGrafter"/>
</dbReference>
<evidence type="ECO:0000313" key="13">
    <source>
        <dbReference type="Proteomes" id="UP000503297"/>
    </source>
</evidence>
<dbReference type="EMBL" id="CP053716">
    <property type="protein sequence ID" value="QKF07616.1"/>
    <property type="molecule type" value="Genomic_DNA"/>
</dbReference>
<feature type="region of interest" description="Disordered" evidence="11">
    <location>
        <begin position="1"/>
        <end position="23"/>
    </location>
</feature>
<evidence type="ECO:0000256" key="7">
    <source>
        <dbReference type="ARBA" id="ARBA00022837"/>
    </source>
</evidence>
<evidence type="ECO:0000313" key="12">
    <source>
        <dbReference type="EMBL" id="QKF07616.1"/>
    </source>
</evidence>
<keyword evidence="9" id="KW-0408">Iron</keyword>
<dbReference type="GO" id="GO:0042279">
    <property type="term" value="F:nitrite reductase (cytochrome, ammonia-forming) activity"/>
    <property type="evidence" value="ECO:0007669"/>
    <property type="project" value="UniProtKB-EC"/>
</dbReference>
<dbReference type="Gene3D" id="1.10.1130.10">
    <property type="entry name" value="Flavocytochrome C3, Chain A"/>
    <property type="match status" value="1"/>
</dbReference>
<name>A0A6M8J6V8_9ACTN</name>
<dbReference type="Pfam" id="PF02335">
    <property type="entry name" value="Cytochrom_C552"/>
    <property type="match status" value="1"/>
</dbReference>
<comment type="catalytic activity">
    <reaction evidence="10">
        <text>6 Fe(III)-[cytochrome c] + NH4(+) + 2 H2O = 6 Fe(II)-[cytochrome c] + nitrite + 8 H(+)</text>
        <dbReference type="Rhea" id="RHEA:13089"/>
        <dbReference type="Rhea" id="RHEA-COMP:10350"/>
        <dbReference type="Rhea" id="RHEA-COMP:14399"/>
        <dbReference type="ChEBI" id="CHEBI:15377"/>
        <dbReference type="ChEBI" id="CHEBI:15378"/>
        <dbReference type="ChEBI" id="CHEBI:16301"/>
        <dbReference type="ChEBI" id="CHEBI:28938"/>
        <dbReference type="ChEBI" id="CHEBI:29033"/>
        <dbReference type="ChEBI" id="CHEBI:29034"/>
        <dbReference type="EC" id="1.7.2.2"/>
    </reaction>
</comment>
<dbReference type="GO" id="GO:0046872">
    <property type="term" value="F:metal ion binding"/>
    <property type="evidence" value="ECO:0007669"/>
    <property type="project" value="UniProtKB-KW"/>
</dbReference>
<accession>A0A6M8J6V8</accession>
<comment type="similarity">
    <text evidence="2">Belongs to the cytochrome c-552 family.</text>
</comment>
<dbReference type="KEGG" id="bwa:HLV38_05420"/>
<dbReference type="RefSeq" id="WP_173164893.1">
    <property type="nucleotide sequence ID" value="NZ_CP053716.1"/>
</dbReference>
<dbReference type="EC" id="1.7.2.2" evidence="3"/>
<dbReference type="InterPro" id="IPR036280">
    <property type="entry name" value="Multihaem_cyt_sf"/>
</dbReference>
<dbReference type="AlphaFoldDB" id="A0A6M8J6V8"/>
<dbReference type="GO" id="GO:0020037">
    <property type="term" value="F:heme binding"/>
    <property type="evidence" value="ECO:0007669"/>
    <property type="project" value="TreeGrafter"/>
</dbReference>
<keyword evidence="5" id="KW-0479">Metal-binding</keyword>
<comment type="subcellular location">
    <subcellularLocation>
        <location evidence="1">Cell envelope</location>
    </subcellularLocation>
</comment>
<evidence type="ECO:0000256" key="10">
    <source>
        <dbReference type="ARBA" id="ARBA00049131"/>
    </source>
</evidence>
<dbReference type="Proteomes" id="UP000503297">
    <property type="component" value="Chromosome"/>
</dbReference>
<sequence length="414" mass="44862">MAVLVGCSPRSGATSKPAESDSTTYKEAFPLQYSSLQGERIDEKGLKKGHSINILRDICEAPLARDRNGDILYNEDGTVNAASYEYDEKTKRYVLPELSDQQLKEMALFTGCLSCKTSKFNDLYEKQGASAFGSVYNADAKSVVDGEYFDCGMCHSGSPSAGNVSANLMYFKALGEGFAEGLDPKTAVCGQCHNSYDYRSSIKTEGDLQKFRPYRYGTDMESLFKANYEDGVNFNVDKETGIATCTMVHPIVELFQNSPMAKLGVTCVSCHMPKTTDQESGSTYTNHFAANNPLESEDSLKYCLTCHENQGIGSTDEMKSFVQQKASGLAAAHADLKAKTDSFLSALETAIKSEAKDSATLDQARELYAKATWFERCINTQPTITVGNTVAMSDSAALVAAGNAACDEGMALLS</sequence>
<evidence type="ECO:0000256" key="6">
    <source>
        <dbReference type="ARBA" id="ARBA00022729"/>
    </source>
</evidence>
<evidence type="ECO:0000256" key="1">
    <source>
        <dbReference type="ARBA" id="ARBA00004196"/>
    </source>
</evidence>
<keyword evidence="4" id="KW-0349">Heme</keyword>
<reference evidence="13" key="1">
    <citation type="submission" date="2020-05" db="EMBL/GenBank/DDBJ databases">
        <title>Novel species in genus Nocardioides.</title>
        <authorList>
            <person name="Zhang G."/>
        </authorList>
    </citation>
    <scope>NUCLEOTIDE SEQUENCE [LARGE SCALE GENOMIC DNA]</scope>
    <source>
        <strain evidence="13">zg-1050</strain>
    </source>
</reference>
<dbReference type="PANTHER" id="PTHR30633:SF0">
    <property type="entry name" value="CYTOCHROME C-552"/>
    <property type="match status" value="1"/>
</dbReference>
<evidence type="ECO:0000256" key="2">
    <source>
        <dbReference type="ARBA" id="ARBA00009288"/>
    </source>
</evidence>
<evidence type="ECO:0000256" key="11">
    <source>
        <dbReference type="SAM" id="MobiDB-lite"/>
    </source>
</evidence>
<dbReference type="PANTHER" id="PTHR30633">
    <property type="entry name" value="CYTOCHROME C-552 RESPIRATORY NITRITE REDUCTASE"/>
    <property type="match status" value="1"/>
</dbReference>